<name>A0AAW9PT29_9CYAN</name>
<feature type="region of interest" description="Disordered" evidence="1">
    <location>
        <begin position="91"/>
        <end position="125"/>
    </location>
</feature>
<feature type="compositionally biased region" description="Basic and acidic residues" evidence="1">
    <location>
        <begin position="111"/>
        <end position="124"/>
    </location>
</feature>
<proteinExistence type="predicted"/>
<sequence>MSKINKPNKPDNSANRPLNRSQPPQPPARESQKLEVIKIISPAPIEPVDPLKAKNIEADQPNDAGINSSSEQGNSENALERQTRLIAKAVMSASKSSKNDREIESIATADSHTDRSDAEDKERLQPIPPATEAMQYRAIGVIRGRYVSQEDNFSKGQLFASDGTVIDAVLLGKIISIVKKRLDMEKEYLWVVYPRTNDKTGDLHIQIAGVWAPVEMGKSDQPIDPGVEDGYFSVRGEVINQSVEQNAILIKVCRIEQKPDKKKKSTGKSFNKFKLRLAGLLPANAVGQFWDINVQRQNNVLNILDGQFIAQVPMKKPFRKPGGRSPNKGTFSTKPRKVIDQSGKVTIVNPQAAPYKPPVRQGSSEERPRPIIKRAQPPIGSDPS</sequence>
<organism evidence="2 3">
    <name type="scientific">Tumidithrix elongata BACA0141</name>
    <dbReference type="NCBI Taxonomy" id="2716417"/>
    <lineage>
        <taxon>Bacteria</taxon>
        <taxon>Bacillati</taxon>
        <taxon>Cyanobacteriota</taxon>
        <taxon>Cyanophyceae</taxon>
        <taxon>Pseudanabaenales</taxon>
        <taxon>Pseudanabaenaceae</taxon>
        <taxon>Tumidithrix</taxon>
        <taxon>Tumidithrix elongata</taxon>
    </lineage>
</organism>
<reference evidence="2" key="1">
    <citation type="submission" date="2024-01" db="EMBL/GenBank/DDBJ databases">
        <title>Bank of Algae and Cyanobacteria of the Azores (BACA) strain genomes.</title>
        <authorList>
            <person name="Luz R."/>
            <person name="Cordeiro R."/>
            <person name="Fonseca A."/>
            <person name="Goncalves V."/>
        </authorList>
    </citation>
    <scope>NUCLEOTIDE SEQUENCE</scope>
    <source>
        <strain evidence="2">BACA0141</strain>
    </source>
</reference>
<dbReference type="Proteomes" id="UP001333818">
    <property type="component" value="Unassembled WGS sequence"/>
</dbReference>
<comment type="caution">
    <text evidence="2">The sequence shown here is derived from an EMBL/GenBank/DDBJ whole genome shotgun (WGS) entry which is preliminary data.</text>
</comment>
<dbReference type="EMBL" id="JAZBJZ010000003">
    <property type="protein sequence ID" value="MEE3715406.1"/>
    <property type="molecule type" value="Genomic_DNA"/>
</dbReference>
<feature type="compositionally biased region" description="Polar residues" evidence="1">
    <location>
        <begin position="10"/>
        <end position="22"/>
    </location>
</feature>
<evidence type="ECO:0000313" key="2">
    <source>
        <dbReference type="EMBL" id="MEE3715406.1"/>
    </source>
</evidence>
<evidence type="ECO:0000313" key="3">
    <source>
        <dbReference type="Proteomes" id="UP001333818"/>
    </source>
</evidence>
<gene>
    <name evidence="2" type="ORF">V2H45_01450</name>
</gene>
<feature type="compositionally biased region" description="Polar residues" evidence="1">
    <location>
        <begin position="65"/>
        <end position="77"/>
    </location>
</feature>
<keyword evidence="3" id="KW-1185">Reference proteome</keyword>
<protein>
    <submittedName>
        <fullName evidence="2">Uncharacterized protein</fullName>
    </submittedName>
</protein>
<evidence type="ECO:0000256" key="1">
    <source>
        <dbReference type="SAM" id="MobiDB-lite"/>
    </source>
</evidence>
<dbReference type="RefSeq" id="WP_330481828.1">
    <property type="nucleotide sequence ID" value="NZ_JAZBJZ010000003.1"/>
</dbReference>
<dbReference type="AlphaFoldDB" id="A0AAW9PT29"/>
<feature type="region of interest" description="Disordered" evidence="1">
    <location>
        <begin position="1"/>
        <end position="79"/>
    </location>
</feature>
<feature type="region of interest" description="Disordered" evidence="1">
    <location>
        <begin position="316"/>
        <end position="384"/>
    </location>
</feature>
<accession>A0AAW9PT29</accession>